<sequence length="157" mass="18123">MLPEFLSATSAIKSSLEIIKAIQEIKDTSQIQQKTIELNSIILDLQNSLFSLRDAHADITNRHAELEKEMRNIREQKTQFKRYVLHQLPMGGFVYRYQPTRNDHTPAHDICTNCMSNGKKSILQKETRCFAAFGDETISSEYLVCPMCKHEILFSRT</sequence>
<organism evidence="2">
    <name type="scientific">Myoviridae sp. ctTK08</name>
    <dbReference type="NCBI Taxonomy" id="2826656"/>
    <lineage>
        <taxon>Viruses</taxon>
        <taxon>Duplodnaviria</taxon>
        <taxon>Heunggongvirae</taxon>
        <taxon>Uroviricota</taxon>
        <taxon>Caudoviricetes</taxon>
    </lineage>
</organism>
<protein>
    <submittedName>
        <fullName evidence="2">Uncharacterized protein</fullName>
    </submittedName>
</protein>
<feature type="coiled-coil region" evidence="1">
    <location>
        <begin position="49"/>
        <end position="83"/>
    </location>
</feature>
<evidence type="ECO:0000256" key="1">
    <source>
        <dbReference type="SAM" id="Coils"/>
    </source>
</evidence>
<accession>A0A8S5QX73</accession>
<name>A0A8S5QX73_9CAUD</name>
<evidence type="ECO:0000313" key="2">
    <source>
        <dbReference type="EMBL" id="DAE23309.1"/>
    </source>
</evidence>
<keyword evidence="1" id="KW-0175">Coiled coil</keyword>
<dbReference type="EMBL" id="BK015751">
    <property type="protein sequence ID" value="DAE23309.1"/>
    <property type="molecule type" value="Genomic_DNA"/>
</dbReference>
<reference evidence="2" key="1">
    <citation type="journal article" date="2021" name="Proc. Natl. Acad. Sci. U.S.A.">
        <title>A Catalog of Tens of Thousands of Viruses from Human Metagenomes Reveals Hidden Associations with Chronic Diseases.</title>
        <authorList>
            <person name="Tisza M.J."/>
            <person name="Buck C.B."/>
        </authorList>
    </citation>
    <scope>NUCLEOTIDE SEQUENCE</scope>
    <source>
        <strain evidence="2">CtTK08</strain>
    </source>
</reference>
<proteinExistence type="predicted"/>